<organism evidence="4 5">
    <name type="scientific">Babesia microti (strain RI)</name>
    <dbReference type="NCBI Taxonomy" id="1133968"/>
    <lineage>
        <taxon>Eukaryota</taxon>
        <taxon>Sar</taxon>
        <taxon>Alveolata</taxon>
        <taxon>Apicomplexa</taxon>
        <taxon>Aconoidasida</taxon>
        <taxon>Piroplasmida</taxon>
        <taxon>Babesiidae</taxon>
        <taxon>Babesia</taxon>
    </lineage>
</organism>
<evidence type="ECO:0000313" key="4">
    <source>
        <dbReference type="EMBL" id="CCF73486.1"/>
    </source>
</evidence>
<keyword evidence="3" id="KW-0687">Ribonucleoprotein</keyword>
<reference evidence="4 5" key="3">
    <citation type="journal article" date="2016" name="Sci. Rep.">
        <title>Genome-wide diversity and gene expression profiling of Babesia microti isolates identify polymorphic genes that mediate host-pathogen interactions.</title>
        <authorList>
            <person name="Silva J.C."/>
            <person name="Cornillot E."/>
            <person name="McCracken C."/>
            <person name="Usmani-Brown S."/>
            <person name="Dwivedi A."/>
            <person name="Ifeonu O.O."/>
            <person name="Crabtree J."/>
            <person name="Gotia H.T."/>
            <person name="Virji A.Z."/>
            <person name="Reynes C."/>
            <person name="Colinge J."/>
            <person name="Kumar V."/>
            <person name="Lawres L."/>
            <person name="Pazzi J.E."/>
            <person name="Pablo J.V."/>
            <person name="Hung C."/>
            <person name="Brancato J."/>
            <person name="Kumari P."/>
            <person name="Orvis J."/>
            <person name="Tretina K."/>
            <person name="Chibucos M."/>
            <person name="Ott S."/>
            <person name="Sadzewicz L."/>
            <person name="Sengamalay N."/>
            <person name="Shetty A.C."/>
            <person name="Su Q."/>
            <person name="Tallon L."/>
            <person name="Fraser C.M."/>
            <person name="Frutos R."/>
            <person name="Molina D.M."/>
            <person name="Krause P.J."/>
            <person name="Ben Mamoun C."/>
        </authorList>
    </citation>
    <scope>NUCLEOTIDE SEQUENCE [LARGE SCALE GENOMIC DNA]</scope>
    <source>
        <strain evidence="4 5">RI</strain>
    </source>
</reference>
<name>I7IG98_BABMR</name>
<dbReference type="RefSeq" id="XP_012648095.1">
    <property type="nucleotide sequence ID" value="XM_012792641.1"/>
</dbReference>
<gene>
    <name evidence="4" type="ORF">BMR1_02g01630</name>
</gene>
<dbReference type="InterPro" id="IPR036390">
    <property type="entry name" value="WH_DNA-bd_sf"/>
</dbReference>
<dbReference type="InterPro" id="IPR018277">
    <property type="entry name" value="Ribosomal_eS19_CS"/>
</dbReference>
<dbReference type="FunFam" id="1.10.10.10:FF:000118">
    <property type="entry name" value="40S ribosomal protein S19"/>
    <property type="match status" value="1"/>
</dbReference>
<keyword evidence="2 4" id="KW-0689">Ribosomal protein</keyword>
<dbReference type="GO" id="GO:0022627">
    <property type="term" value="C:cytosolic small ribosomal subunit"/>
    <property type="evidence" value="ECO:0007669"/>
    <property type="project" value="TreeGrafter"/>
</dbReference>
<evidence type="ECO:0000256" key="2">
    <source>
        <dbReference type="ARBA" id="ARBA00022980"/>
    </source>
</evidence>
<dbReference type="OrthoDB" id="428974at2759"/>
<dbReference type="InterPro" id="IPR036388">
    <property type="entry name" value="WH-like_DNA-bd_sf"/>
</dbReference>
<comment type="similarity">
    <text evidence="1">Belongs to the eukaryotic ribosomal protein eS19 family.</text>
</comment>
<dbReference type="GO" id="GO:0006412">
    <property type="term" value="P:translation"/>
    <property type="evidence" value="ECO:0007669"/>
    <property type="project" value="InterPro"/>
</dbReference>
<reference evidence="4 5" key="1">
    <citation type="journal article" date="2012" name="Nucleic Acids Res.">
        <title>Sequencing of the smallest Apicomplexan genome from the human pathogen Babesia microti.</title>
        <authorList>
            <person name="Cornillot E."/>
            <person name="Hadj-Kaddour K."/>
            <person name="Dassouli A."/>
            <person name="Noel B."/>
            <person name="Ranwez V."/>
            <person name="Vacherie B."/>
            <person name="Augagneur Y."/>
            <person name="Bres V."/>
            <person name="Duclos A."/>
            <person name="Randazzo S."/>
            <person name="Carcy B."/>
            <person name="Debierre-Grockiego F."/>
            <person name="Delbecq S."/>
            <person name="Moubri-Menage K."/>
            <person name="Shams-Eldin H."/>
            <person name="Usmani-Brown S."/>
            <person name="Bringaud F."/>
            <person name="Wincker P."/>
            <person name="Vivares C.P."/>
            <person name="Schwarz R.T."/>
            <person name="Schetters T.P."/>
            <person name="Krause P.J."/>
            <person name="Gorenflot A."/>
            <person name="Berry V."/>
            <person name="Barbe V."/>
            <person name="Ben Mamoun C."/>
        </authorList>
    </citation>
    <scope>NUCLEOTIDE SEQUENCE [LARGE SCALE GENOMIC DNA]</scope>
    <source>
        <strain evidence="4 5">RI</strain>
    </source>
</reference>
<dbReference type="PANTHER" id="PTHR11710:SF0">
    <property type="entry name" value="40S RIBOSOMAL PROTEIN S19"/>
    <property type="match status" value="1"/>
</dbReference>
<dbReference type="VEuPathDB" id="PiroplasmaDB:BMR1_02g01630"/>
<sequence length="167" mass="19293">MEEIDLHFFKTDPVPFRRDNVSVKDCNPNIFIKAFAQFLKLKNMIECPKWTDYVKTSPAKELAPKDPDWYFIRAAAIIRHIYFKPDCGVGELRKFYSSKQRRGTAPNHMCKASGKIIRTVLQQLERAGLLEQNPQKSGRRVSQKGANTINSFARQLTKKALEMSKQM</sequence>
<dbReference type="PROSITE" id="PS00628">
    <property type="entry name" value="RIBOSOMAL_S19E"/>
    <property type="match status" value="1"/>
</dbReference>
<dbReference type="Gene3D" id="1.10.10.10">
    <property type="entry name" value="Winged helix-like DNA-binding domain superfamily/Winged helix DNA-binding domain"/>
    <property type="match status" value="1"/>
</dbReference>
<dbReference type="EMBL" id="FO082872">
    <property type="protein sequence ID" value="CCF73486.1"/>
    <property type="molecule type" value="Genomic_DNA"/>
</dbReference>
<keyword evidence="5" id="KW-1185">Reference proteome</keyword>
<dbReference type="InterPro" id="IPR001266">
    <property type="entry name" value="Ribosomal_eS19"/>
</dbReference>
<dbReference type="Proteomes" id="UP000002899">
    <property type="component" value="Chromosome II"/>
</dbReference>
<proteinExistence type="inferred from homology"/>
<dbReference type="PANTHER" id="PTHR11710">
    <property type="entry name" value="40S RIBOSOMAL PROTEIN S19"/>
    <property type="match status" value="1"/>
</dbReference>
<dbReference type="SUPFAM" id="SSF46785">
    <property type="entry name" value="Winged helix' DNA-binding domain"/>
    <property type="match status" value="1"/>
</dbReference>
<dbReference type="AlphaFoldDB" id="I7IG98"/>
<protein>
    <submittedName>
        <fullName evidence="4">Small subunit ribosomal protein S19e</fullName>
    </submittedName>
</protein>
<dbReference type="KEGG" id="bmic:BMR1_02g01630"/>
<dbReference type="GO" id="GO:0003723">
    <property type="term" value="F:RNA binding"/>
    <property type="evidence" value="ECO:0007669"/>
    <property type="project" value="TreeGrafter"/>
</dbReference>
<reference evidence="4 5" key="2">
    <citation type="journal article" date="2013" name="PLoS ONE">
        <title>Whole genome mapping and re-organization of the nuclear and mitochondrial genomes of Babesia microti isolates.</title>
        <authorList>
            <person name="Cornillot E."/>
            <person name="Dassouli A."/>
            <person name="Garg A."/>
            <person name="Pachikara N."/>
            <person name="Randazzo S."/>
            <person name="Depoix D."/>
            <person name="Carcy B."/>
            <person name="Delbecq S."/>
            <person name="Frutos R."/>
            <person name="Silva J.C."/>
            <person name="Sutton R."/>
            <person name="Krause P.J."/>
            <person name="Mamoun C.B."/>
        </authorList>
    </citation>
    <scope>NUCLEOTIDE SEQUENCE [LARGE SCALE GENOMIC DNA]</scope>
    <source>
        <strain evidence="4 5">RI</strain>
    </source>
</reference>
<evidence type="ECO:0000256" key="1">
    <source>
        <dbReference type="ARBA" id="ARBA00010014"/>
    </source>
</evidence>
<dbReference type="GO" id="GO:0003735">
    <property type="term" value="F:structural constituent of ribosome"/>
    <property type="evidence" value="ECO:0007669"/>
    <property type="project" value="InterPro"/>
</dbReference>
<evidence type="ECO:0000313" key="5">
    <source>
        <dbReference type="Proteomes" id="UP000002899"/>
    </source>
</evidence>
<dbReference type="GeneID" id="24424112"/>
<dbReference type="GO" id="GO:0000028">
    <property type="term" value="P:ribosomal small subunit assembly"/>
    <property type="evidence" value="ECO:0007669"/>
    <property type="project" value="TreeGrafter"/>
</dbReference>
<accession>I7IG98</accession>
<evidence type="ECO:0000256" key="3">
    <source>
        <dbReference type="ARBA" id="ARBA00023274"/>
    </source>
</evidence>
<dbReference type="Pfam" id="PF01090">
    <property type="entry name" value="Ribosomal_S19e"/>
    <property type="match status" value="1"/>
</dbReference>
<dbReference type="SMART" id="SM01413">
    <property type="entry name" value="Ribosomal_S19e"/>
    <property type="match status" value="1"/>
</dbReference>
<dbReference type="OMA" id="WAPFVKT"/>